<dbReference type="SUPFAM" id="SSF52540">
    <property type="entry name" value="P-loop containing nucleoside triphosphate hydrolases"/>
    <property type="match status" value="1"/>
</dbReference>
<dbReference type="InterPro" id="IPR027417">
    <property type="entry name" value="P-loop_NTPase"/>
</dbReference>
<dbReference type="InterPro" id="IPR017871">
    <property type="entry name" value="ABC_transporter-like_CS"/>
</dbReference>
<evidence type="ECO:0000313" key="7">
    <source>
        <dbReference type="Proteomes" id="UP000095544"/>
    </source>
</evidence>
<dbReference type="RefSeq" id="WP_055155181.1">
    <property type="nucleotide sequence ID" value="NZ_CYZU01000077.1"/>
</dbReference>
<name>A0A174M1K6_9FIRM</name>
<evidence type="ECO:0000313" key="6">
    <source>
        <dbReference type="EMBL" id="CUP28986.1"/>
    </source>
</evidence>
<dbReference type="Pfam" id="PF00005">
    <property type="entry name" value="ABC_tran"/>
    <property type="match status" value="1"/>
</dbReference>
<dbReference type="OrthoDB" id="9809205at2"/>
<dbReference type="STRING" id="39482.ERS852491_04762"/>
<dbReference type="InterPro" id="IPR003439">
    <property type="entry name" value="ABC_transporter-like_ATP-bd"/>
</dbReference>
<comment type="similarity">
    <text evidence="1">Belongs to the ABC transporter superfamily.</text>
</comment>
<keyword evidence="3" id="KW-0547">Nucleotide-binding</keyword>
<accession>A0A174M1K6</accession>
<keyword evidence="2" id="KW-0813">Transport</keyword>
<evidence type="ECO:0000256" key="4">
    <source>
        <dbReference type="ARBA" id="ARBA00022840"/>
    </source>
</evidence>
<feature type="domain" description="ABC transporter" evidence="5">
    <location>
        <begin position="6"/>
        <end position="234"/>
    </location>
</feature>
<dbReference type="PANTHER" id="PTHR43335:SF8">
    <property type="entry name" value="ABC TRANSPORTER, ATP-BINDING PROTEIN"/>
    <property type="match status" value="1"/>
</dbReference>
<sequence>MNSTILETRDLTKTYRQSNALDHINLNLEKGKIYGFIGQNGAGKTTLLRLITGLAFPSGGTLSLWGRSTTAQLQEQRKRIGCMIETPALFPGMTAAQNLELQRIQRGIPDQSVIARSLQMAGLPDTGNKSVRNFSLGMRQRLGIAAALLNMPEFLILDEPINGLDPAGIVEIRNLLRSLNKEYGMTILVSSHILEELYQTASEFILIDKGRIIEELSDRELDERCRRHIVIRTGDSEKTLLVLEERLHTDRVQLMPDGTIRLYDYLDEIEKVAQILSEAHILVTGLNLAGDTLEDYFLSKVGGVPHD</sequence>
<evidence type="ECO:0000256" key="3">
    <source>
        <dbReference type="ARBA" id="ARBA00022741"/>
    </source>
</evidence>
<dbReference type="Proteomes" id="UP000095544">
    <property type="component" value="Unassembled WGS sequence"/>
</dbReference>
<gene>
    <name evidence="6" type="primary">drrA_9</name>
    <name evidence="6" type="ORF">ERS852491_04762</name>
</gene>
<evidence type="ECO:0000256" key="2">
    <source>
        <dbReference type="ARBA" id="ARBA00022448"/>
    </source>
</evidence>
<dbReference type="InterPro" id="IPR003593">
    <property type="entry name" value="AAA+_ATPase"/>
</dbReference>
<dbReference type="Gene3D" id="3.40.50.300">
    <property type="entry name" value="P-loop containing nucleotide triphosphate hydrolases"/>
    <property type="match status" value="1"/>
</dbReference>
<dbReference type="EC" id="3.6.3.-" evidence="6"/>
<dbReference type="PROSITE" id="PS00211">
    <property type="entry name" value="ABC_TRANSPORTER_1"/>
    <property type="match status" value="1"/>
</dbReference>
<reference evidence="6 7" key="1">
    <citation type="submission" date="2015-09" db="EMBL/GenBank/DDBJ databases">
        <authorList>
            <consortium name="Pathogen Informatics"/>
        </authorList>
    </citation>
    <scope>NUCLEOTIDE SEQUENCE [LARGE SCALE GENOMIC DNA]</scope>
    <source>
        <strain evidence="6 7">2789STDY5834876</strain>
    </source>
</reference>
<dbReference type="SMART" id="SM00382">
    <property type="entry name" value="AAA"/>
    <property type="match status" value="1"/>
</dbReference>
<dbReference type="GO" id="GO:0016887">
    <property type="term" value="F:ATP hydrolysis activity"/>
    <property type="evidence" value="ECO:0007669"/>
    <property type="project" value="InterPro"/>
</dbReference>
<keyword evidence="4 6" id="KW-0067">ATP-binding</keyword>
<evidence type="ECO:0000259" key="5">
    <source>
        <dbReference type="PROSITE" id="PS50893"/>
    </source>
</evidence>
<dbReference type="EMBL" id="CYZU01000077">
    <property type="protein sequence ID" value="CUP28986.1"/>
    <property type="molecule type" value="Genomic_DNA"/>
</dbReference>
<protein>
    <submittedName>
        <fullName evidence="6">Daunorubicin/doxorubicin resistance ATP-binding protein DrrA</fullName>
        <ecNumber evidence="6">3.6.3.-</ecNumber>
    </submittedName>
</protein>
<keyword evidence="6" id="KW-0378">Hydrolase</keyword>
<dbReference type="PROSITE" id="PS50893">
    <property type="entry name" value="ABC_TRANSPORTER_2"/>
    <property type="match status" value="1"/>
</dbReference>
<dbReference type="AlphaFoldDB" id="A0A174M1K6"/>
<proteinExistence type="inferred from homology"/>
<organism evidence="6 7">
    <name type="scientific">Faecalicatena contorta</name>
    <dbReference type="NCBI Taxonomy" id="39482"/>
    <lineage>
        <taxon>Bacteria</taxon>
        <taxon>Bacillati</taxon>
        <taxon>Bacillota</taxon>
        <taxon>Clostridia</taxon>
        <taxon>Lachnospirales</taxon>
        <taxon>Lachnospiraceae</taxon>
        <taxon>Faecalicatena</taxon>
    </lineage>
</organism>
<dbReference type="PANTHER" id="PTHR43335">
    <property type="entry name" value="ABC TRANSPORTER, ATP-BINDING PROTEIN"/>
    <property type="match status" value="1"/>
</dbReference>
<evidence type="ECO:0000256" key="1">
    <source>
        <dbReference type="ARBA" id="ARBA00005417"/>
    </source>
</evidence>
<dbReference type="GO" id="GO:0005524">
    <property type="term" value="F:ATP binding"/>
    <property type="evidence" value="ECO:0007669"/>
    <property type="project" value="UniProtKB-KW"/>
</dbReference>